<name>A0AAV2F392_9ROSI</name>
<dbReference type="EMBL" id="OZ034819">
    <property type="protein sequence ID" value="CAL1392499.1"/>
    <property type="molecule type" value="Genomic_DNA"/>
</dbReference>
<reference evidence="2 3" key="1">
    <citation type="submission" date="2024-04" db="EMBL/GenBank/DDBJ databases">
        <authorList>
            <person name="Fracassetti M."/>
        </authorList>
    </citation>
    <scope>NUCLEOTIDE SEQUENCE [LARGE SCALE GENOMIC DNA]</scope>
</reference>
<evidence type="ECO:0000256" key="1">
    <source>
        <dbReference type="SAM" id="MobiDB-lite"/>
    </source>
</evidence>
<feature type="region of interest" description="Disordered" evidence="1">
    <location>
        <begin position="31"/>
        <end position="88"/>
    </location>
</feature>
<gene>
    <name evidence="2" type="ORF">LTRI10_LOCUS33140</name>
</gene>
<accession>A0AAV2F392</accession>
<dbReference type="AlphaFoldDB" id="A0AAV2F392"/>
<feature type="compositionally biased region" description="Basic residues" evidence="1">
    <location>
        <begin position="32"/>
        <end position="56"/>
    </location>
</feature>
<evidence type="ECO:0000313" key="2">
    <source>
        <dbReference type="EMBL" id="CAL1392499.1"/>
    </source>
</evidence>
<feature type="compositionally biased region" description="Gly residues" evidence="1">
    <location>
        <begin position="77"/>
        <end position="88"/>
    </location>
</feature>
<protein>
    <submittedName>
        <fullName evidence="2">Uncharacterized protein</fullName>
    </submittedName>
</protein>
<sequence length="88" mass="8903">MNQGREFGGGGGNIARKTVLQIRSDGADRQRWCGRRARSRGGGRWRSCGKRTRRKVALLPGGSGDCGASGVADSLGGNDGGGTGGVAG</sequence>
<evidence type="ECO:0000313" key="3">
    <source>
        <dbReference type="Proteomes" id="UP001497516"/>
    </source>
</evidence>
<organism evidence="2 3">
    <name type="scientific">Linum trigynum</name>
    <dbReference type="NCBI Taxonomy" id="586398"/>
    <lineage>
        <taxon>Eukaryota</taxon>
        <taxon>Viridiplantae</taxon>
        <taxon>Streptophyta</taxon>
        <taxon>Embryophyta</taxon>
        <taxon>Tracheophyta</taxon>
        <taxon>Spermatophyta</taxon>
        <taxon>Magnoliopsida</taxon>
        <taxon>eudicotyledons</taxon>
        <taxon>Gunneridae</taxon>
        <taxon>Pentapetalae</taxon>
        <taxon>rosids</taxon>
        <taxon>fabids</taxon>
        <taxon>Malpighiales</taxon>
        <taxon>Linaceae</taxon>
        <taxon>Linum</taxon>
    </lineage>
</organism>
<dbReference type="Proteomes" id="UP001497516">
    <property type="component" value="Chromosome 6"/>
</dbReference>
<keyword evidence="3" id="KW-1185">Reference proteome</keyword>
<proteinExistence type="predicted"/>